<protein>
    <submittedName>
        <fullName evidence="1">Uncharacterized protein</fullName>
    </submittedName>
</protein>
<gene>
    <name evidence="1" type="ORF">RRG08_037488</name>
</gene>
<name>A0AAE1E710_9GAST</name>
<sequence>MDTLEWNALSRGNSIETNIDDVHNRRVRASNINNELEKEKHRNSFKTSNTQSRSHFLTKVNESPTATRQANVAWVSKFNGTPNRQARRTKETCVVLTKQAKDSVTANDIMITYYKGTSRQEFVNAHNDSGPGLVVYRPTLRIDGTHDHGVCKKINDGDTSELFVPLGTLKRLILGLGKWPVVLRQAVRAMFFGLISRAMKELSQCTACCRKLITLFWRISYEEPKKPCQLQHALYFFELKAINSEVDLSTTLLVIISIDLFRSSSNGLKFKKADWSNLDKYFPELCSQVRHELSRLHKHTKSSLRNYACSDLSLCERLGTLYYANYLPTI</sequence>
<keyword evidence="2" id="KW-1185">Reference proteome</keyword>
<dbReference type="Proteomes" id="UP001283361">
    <property type="component" value="Unassembled WGS sequence"/>
</dbReference>
<reference evidence="1" key="1">
    <citation type="journal article" date="2023" name="G3 (Bethesda)">
        <title>A reference genome for the long-term kleptoplast-retaining sea slug Elysia crispata morphotype clarki.</title>
        <authorList>
            <person name="Eastman K.E."/>
            <person name="Pendleton A.L."/>
            <person name="Shaikh M.A."/>
            <person name="Suttiyut T."/>
            <person name="Ogas R."/>
            <person name="Tomko P."/>
            <person name="Gavelis G."/>
            <person name="Widhalm J.R."/>
            <person name="Wisecaver J.H."/>
        </authorList>
    </citation>
    <scope>NUCLEOTIDE SEQUENCE</scope>
    <source>
        <strain evidence="1">ECLA1</strain>
    </source>
</reference>
<dbReference type="AlphaFoldDB" id="A0AAE1E710"/>
<comment type="caution">
    <text evidence="1">The sequence shown here is derived from an EMBL/GenBank/DDBJ whole genome shotgun (WGS) entry which is preliminary data.</text>
</comment>
<evidence type="ECO:0000313" key="2">
    <source>
        <dbReference type="Proteomes" id="UP001283361"/>
    </source>
</evidence>
<proteinExistence type="predicted"/>
<evidence type="ECO:0000313" key="1">
    <source>
        <dbReference type="EMBL" id="KAK3796724.1"/>
    </source>
</evidence>
<dbReference type="EMBL" id="JAWDGP010000851">
    <property type="protein sequence ID" value="KAK3796724.1"/>
    <property type="molecule type" value="Genomic_DNA"/>
</dbReference>
<organism evidence="1 2">
    <name type="scientific">Elysia crispata</name>
    <name type="common">lettuce slug</name>
    <dbReference type="NCBI Taxonomy" id="231223"/>
    <lineage>
        <taxon>Eukaryota</taxon>
        <taxon>Metazoa</taxon>
        <taxon>Spiralia</taxon>
        <taxon>Lophotrochozoa</taxon>
        <taxon>Mollusca</taxon>
        <taxon>Gastropoda</taxon>
        <taxon>Heterobranchia</taxon>
        <taxon>Euthyneura</taxon>
        <taxon>Panpulmonata</taxon>
        <taxon>Sacoglossa</taxon>
        <taxon>Placobranchoidea</taxon>
        <taxon>Plakobranchidae</taxon>
        <taxon>Elysia</taxon>
    </lineage>
</organism>
<accession>A0AAE1E710</accession>